<dbReference type="STRING" id="553175.POREN0001_0031"/>
<dbReference type="SUPFAM" id="SSF56349">
    <property type="entry name" value="DNA breaking-rejoining enzymes"/>
    <property type="match status" value="1"/>
</dbReference>
<evidence type="ECO:0000256" key="6">
    <source>
        <dbReference type="ARBA" id="ARBA00023125"/>
    </source>
</evidence>
<keyword evidence="6 9" id="KW-0238">DNA-binding</keyword>
<dbReference type="PANTHER" id="PTHR30349">
    <property type="entry name" value="PHAGE INTEGRASE-RELATED"/>
    <property type="match status" value="1"/>
</dbReference>
<feature type="active site" evidence="9">
    <location>
        <position position="185"/>
    </location>
</feature>
<keyword evidence="4 9" id="KW-0159">Chromosome partition</keyword>
<keyword evidence="5 9" id="KW-0229">DNA integration</keyword>
<dbReference type="eggNOG" id="COG4974">
    <property type="taxonomic scope" value="Bacteria"/>
</dbReference>
<dbReference type="GO" id="GO:0007059">
    <property type="term" value="P:chromosome segregation"/>
    <property type="evidence" value="ECO:0007669"/>
    <property type="project" value="UniProtKB-UniRule"/>
</dbReference>
<feature type="active site" evidence="9">
    <location>
        <position position="161"/>
    </location>
</feature>
<dbReference type="GO" id="GO:0009037">
    <property type="term" value="F:tyrosine-based site-specific recombinase activity"/>
    <property type="evidence" value="ECO:0007669"/>
    <property type="project" value="UniProtKB-UniRule"/>
</dbReference>
<evidence type="ECO:0000259" key="10">
    <source>
        <dbReference type="PROSITE" id="PS51898"/>
    </source>
</evidence>
<evidence type="ECO:0000256" key="4">
    <source>
        <dbReference type="ARBA" id="ARBA00022829"/>
    </source>
</evidence>
<dbReference type="PROSITE" id="PS51900">
    <property type="entry name" value="CB"/>
    <property type="match status" value="1"/>
</dbReference>
<accession>C3JCK5</accession>
<keyword evidence="2 9" id="KW-0963">Cytoplasm</keyword>
<keyword evidence="8 9" id="KW-0131">Cell cycle</keyword>
<dbReference type="InterPro" id="IPR002104">
    <property type="entry name" value="Integrase_catalytic"/>
</dbReference>
<dbReference type="GO" id="GO:0006313">
    <property type="term" value="P:DNA transposition"/>
    <property type="evidence" value="ECO:0007669"/>
    <property type="project" value="UniProtKB-UniRule"/>
</dbReference>
<keyword evidence="7 9" id="KW-0233">DNA recombination</keyword>
<dbReference type="InterPro" id="IPR023009">
    <property type="entry name" value="Tyrosine_recombinase_XerC/XerD"/>
</dbReference>
<comment type="subcellular location">
    <subcellularLocation>
        <location evidence="1 9">Cytoplasm</location>
    </subcellularLocation>
</comment>
<dbReference type="InterPro" id="IPR013762">
    <property type="entry name" value="Integrase-like_cat_sf"/>
</dbReference>
<evidence type="ECO:0000256" key="8">
    <source>
        <dbReference type="ARBA" id="ARBA00023306"/>
    </source>
</evidence>
<dbReference type="InterPro" id="IPR011010">
    <property type="entry name" value="DNA_brk_join_enz"/>
</dbReference>
<dbReference type="PROSITE" id="PS51898">
    <property type="entry name" value="TYR_RECOMBINASE"/>
    <property type="match status" value="1"/>
</dbReference>
<dbReference type="Proteomes" id="UP000004295">
    <property type="component" value="Unassembled WGS sequence"/>
</dbReference>
<evidence type="ECO:0000259" key="11">
    <source>
        <dbReference type="PROSITE" id="PS51900"/>
    </source>
</evidence>
<dbReference type="HAMAP" id="MF_01808">
    <property type="entry name" value="Recomb_XerC_XerD"/>
    <property type="match status" value="1"/>
</dbReference>
<feature type="active site" evidence="9">
    <location>
        <position position="259"/>
    </location>
</feature>
<comment type="similarity">
    <text evidence="9">Belongs to the 'phage' integrase family. XerC subfamily.</text>
</comment>
<dbReference type="InterPro" id="IPR050090">
    <property type="entry name" value="Tyrosine_recombinase_XerCD"/>
</dbReference>
<protein>
    <recommendedName>
        <fullName evidence="9">Tyrosine recombinase XerC</fullName>
    </recommendedName>
</protein>
<proteinExistence type="inferred from homology"/>
<dbReference type="InterPro" id="IPR044068">
    <property type="entry name" value="CB"/>
</dbReference>
<evidence type="ECO:0000256" key="7">
    <source>
        <dbReference type="ARBA" id="ARBA00023172"/>
    </source>
</evidence>
<dbReference type="PANTHER" id="PTHR30349:SF81">
    <property type="entry name" value="TYROSINE RECOMBINASE XERC"/>
    <property type="match status" value="1"/>
</dbReference>
<dbReference type="CDD" id="cd00798">
    <property type="entry name" value="INT_XerDC_C"/>
    <property type="match status" value="1"/>
</dbReference>
<dbReference type="InterPro" id="IPR004107">
    <property type="entry name" value="Integrase_SAM-like_N"/>
</dbReference>
<organism evidence="12 13">
    <name type="scientific">Porphyromonas endodontalis (strain ATCC 35406 / DSM 24491 / JCM 8526 / CCUG 16442 / BCRC 14492 / NCTC 13058 / HG 370)</name>
    <name type="common">Bacteroides endodontalis</name>
    <dbReference type="NCBI Taxonomy" id="553175"/>
    <lineage>
        <taxon>Bacteria</taxon>
        <taxon>Pseudomonadati</taxon>
        <taxon>Bacteroidota</taxon>
        <taxon>Bacteroidia</taxon>
        <taxon>Bacteroidales</taxon>
        <taxon>Porphyromonadaceae</taxon>
        <taxon>Porphyromonas</taxon>
    </lineage>
</organism>
<dbReference type="EMBL" id="ACNN01000033">
    <property type="protein sequence ID" value="EEN82094.1"/>
    <property type="molecule type" value="Genomic_DNA"/>
</dbReference>
<feature type="active site" description="O-(3'-phospho-DNA)-tyrosine intermediate" evidence="9">
    <location>
        <position position="291"/>
    </location>
</feature>
<comment type="caution">
    <text evidence="12">The sequence shown here is derived from an EMBL/GenBank/DDBJ whole genome shotgun (WGS) entry which is preliminary data.</text>
</comment>
<feature type="active site" evidence="9">
    <location>
        <position position="282"/>
    </location>
</feature>
<evidence type="ECO:0000256" key="9">
    <source>
        <dbReference type="HAMAP-Rule" id="MF_01808"/>
    </source>
</evidence>
<evidence type="ECO:0000313" key="13">
    <source>
        <dbReference type="Proteomes" id="UP000004295"/>
    </source>
</evidence>
<dbReference type="Pfam" id="PF00589">
    <property type="entry name" value="Phage_integrase"/>
    <property type="match status" value="1"/>
</dbReference>
<evidence type="ECO:0000256" key="1">
    <source>
        <dbReference type="ARBA" id="ARBA00004496"/>
    </source>
</evidence>
<evidence type="ECO:0000256" key="2">
    <source>
        <dbReference type="ARBA" id="ARBA00022490"/>
    </source>
</evidence>
<keyword evidence="13" id="KW-1185">Reference proteome</keyword>
<evidence type="ECO:0000313" key="12">
    <source>
        <dbReference type="EMBL" id="EEN82094.1"/>
    </source>
</evidence>
<feature type="active site" evidence="9">
    <location>
        <position position="256"/>
    </location>
</feature>
<keyword evidence="3 9" id="KW-0132">Cell division</keyword>
<reference evidence="12 13" key="1">
    <citation type="submission" date="2009-04" db="EMBL/GenBank/DDBJ databases">
        <authorList>
            <person name="Sebastian Y."/>
            <person name="Madupu R."/>
            <person name="Durkin A.S."/>
            <person name="Torralba M."/>
            <person name="Methe B."/>
            <person name="Sutton G.G."/>
            <person name="Strausberg R.L."/>
            <person name="Nelson K.E."/>
        </authorList>
    </citation>
    <scope>NUCLEOTIDE SEQUENCE [LARGE SCALE GENOMIC DNA]</scope>
    <source>
        <strain evidence="13">ATCC 35406 / BCRC 14492 / JCM 8526 / NCTC 13058 / HG 370</strain>
    </source>
</reference>
<name>C3JCK5_POREA</name>
<dbReference type="NCBIfam" id="NF001399">
    <property type="entry name" value="PRK00283.1"/>
    <property type="match status" value="1"/>
</dbReference>
<dbReference type="Gene3D" id="1.10.150.130">
    <property type="match status" value="1"/>
</dbReference>
<feature type="domain" description="Core-binding (CB)" evidence="11">
    <location>
        <begin position="15"/>
        <end position="100"/>
    </location>
</feature>
<evidence type="ECO:0000256" key="5">
    <source>
        <dbReference type="ARBA" id="ARBA00022908"/>
    </source>
</evidence>
<dbReference type="InterPro" id="IPR010998">
    <property type="entry name" value="Integrase_recombinase_N"/>
</dbReference>
<gene>
    <name evidence="9" type="primary">xerC</name>
    <name evidence="12" type="ORF">POREN0001_0031</name>
</gene>
<comment type="subunit">
    <text evidence="9">Forms a cyclic heterotetrameric complex composed of two molecules of XerC and two molecules of XerD.</text>
</comment>
<feature type="domain" description="Tyr recombinase" evidence="10">
    <location>
        <begin position="121"/>
        <end position="304"/>
    </location>
</feature>
<dbReference type="AlphaFoldDB" id="C3JCK5"/>
<evidence type="ECO:0000256" key="3">
    <source>
        <dbReference type="ARBA" id="ARBA00022618"/>
    </source>
</evidence>
<dbReference type="GO" id="GO:0003677">
    <property type="term" value="F:DNA binding"/>
    <property type="evidence" value="ECO:0007669"/>
    <property type="project" value="UniProtKB-UniRule"/>
</dbReference>
<comment type="function">
    <text evidence="9">Site-specific tyrosine recombinase, which acts by catalyzing the cutting and rejoining of the recombining DNA molecules. The XerC-XerD complex is essential to convert dimers of the bacterial chromosome into monomers to permit their segregation at cell division. It also contributes to the segregational stability of plasmids.</text>
</comment>
<dbReference type="Gene3D" id="1.10.443.10">
    <property type="entry name" value="Intergrase catalytic core"/>
    <property type="match status" value="1"/>
</dbReference>
<dbReference type="GO" id="GO:0005737">
    <property type="term" value="C:cytoplasm"/>
    <property type="evidence" value="ECO:0007669"/>
    <property type="project" value="UniProtKB-SubCell"/>
</dbReference>
<dbReference type="Pfam" id="PF02899">
    <property type="entry name" value="Phage_int_SAM_1"/>
    <property type="match status" value="1"/>
</dbReference>
<dbReference type="GO" id="GO:0051301">
    <property type="term" value="P:cell division"/>
    <property type="evidence" value="ECO:0007669"/>
    <property type="project" value="UniProtKB-KW"/>
</dbReference>
<sequence length="313" mass="35152">MSPLGAPELANWMNTENQRLAEAFKRHLQLEQALSPNSISAYLMDLGKLIAYAEDCALPLDQVEYEHLETFVASLYDCGIAARSIARIIAGVKSFYRFLYVDQYIQKDPTELLESPKLELHLPTVFSVEEIDHILEAIDYSKNDALRNRAIIEVLYSCGLRVSELCHLKLGDVHPEEAFVHVYGKGCKERLVPISPVALDALAQYLASPHRPVPKAGQEDYIFLSRLGKAIARNSVFDLIRALSEAAGITKTVSPHTFRHSFATHLLDGGANLQAIRLMLGHEDISTTEIYTHIDSQTLREEILRHHPRNKEG</sequence>